<feature type="transmembrane region" description="Helical" evidence="6">
    <location>
        <begin position="346"/>
        <end position="365"/>
    </location>
</feature>
<feature type="transmembrane region" description="Helical" evidence="6">
    <location>
        <begin position="412"/>
        <end position="429"/>
    </location>
</feature>
<keyword evidence="2" id="KW-1003">Cell membrane</keyword>
<dbReference type="EMBL" id="WUUT01000002">
    <property type="protein sequence ID" value="MXR51175.1"/>
    <property type="molecule type" value="Genomic_DNA"/>
</dbReference>
<keyword evidence="5 6" id="KW-0472">Membrane</keyword>
<feature type="transmembrane region" description="Helical" evidence="6">
    <location>
        <begin position="435"/>
        <end position="453"/>
    </location>
</feature>
<dbReference type="PANTHER" id="PTHR30250:SF28">
    <property type="entry name" value="POLYSACCHARIDE BIOSYNTHESIS PROTEIN"/>
    <property type="match status" value="1"/>
</dbReference>
<evidence type="ECO:0000256" key="5">
    <source>
        <dbReference type="ARBA" id="ARBA00023136"/>
    </source>
</evidence>
<sequence length="469" mass="50006">MRLARETLIHFVGSVGTSIAGFLGTIVIARLLGAEALGIYSLAIALLFWLDLPTTGIQQTIMKRVSEGTDREQYFTVGVLLNACLVAVVGITVLVAEDAVNAYLGADLALFLVVLFAANVTFGTLISGLQAQKRVGVSGLLRGVERFLRTGFQFVLIIASYAVVGLVVGHALSLLVAAAVCLLFYEIGLELPTLDQLRDSLAYAKYAWASSIKGQAYGWLDTIVLGVFVSASLIGIYEVAWSLASTLILVNNSIGQTLFPELSELNEQDDHTTIRQHLEEAMAFSGIVVLPGLVGAAILGTDLLRIYSPEFTEGSLVLLILIVARMANSFGKVFYTSTYALDRPDLAFRIVIPVILTNLILNVVLISQIGWYGAAIATAITGVVNLVLSYAVLRYLLGTITLPSGEIAKQTLASLVMGGAIYILTTVVPTSSVTTVVLVFVGAAIYTVSLIGISGRFRRKLFGVVGSFS</sequence>
<feature type="transmembrane region" description="Helical" evidence="6">
    <location>
        <begin position="281"/>
        <end position="304"/>
    </location>
</feature>
<comment type="subcellular location">
    <subcellularLocation>
        <location evidence="1">Cell membrane</location>
        <topology evidence="1">Multi-pass membrane protein</topology>
    </subcellularLocation>
</comment>
<dbReference type="Pfam" id="PF01943">
    <property type="entry name" value="Polysacc_synt"/>
    <property type="match status" value="1"/>
</dbReference>
<keyword evidence="4 6" id="KW-1133">Transmembrane helix</keyword>
<dbReference type="RefSeq" id="WP_159763321.1">
    <property type="nucleotide sequence ID" value="NZ_WUUT01000002.1"/>
</dbReference>
<evidence type="ECO:0000256" key="1">
    <source>
        <dbReference type="ARBA" id="ARBA00004651"/>
    </source>
</evidence>
<dbReference type="OrthoDB" id="112053at2157"/>
<feature type="transmembrane region" description="Helical" evidence="6">
    <location>
        <begin position="371"/>
        <end position="392"/>
    </location>
</feature>
<evidence type="ECO:0000256" key="3">
    <source>
        <dbReference type="ARBA" id="ARBA00022692"/>
    </source>
</evidence>
<feature type="transmembrane region" description="Helical" evidence="6">
    <location>
        <begin position="74"/>
        <end position="96"/>
    </location>
</feature>
<accession>A0A6B0T042</accession>
<dbReference type="CDD" id="cd13128">
    <property type="entry name" value="MATE_Wzx_like"/>
    <property type="match status" value="1"/>
</dbReference>
<feature type="transmembrane region" description="Helical" evidence="6">
    <location>
        <begin position="108"/>
        <end position="131"/>
    </location>
</feature>
<evidence type="ECO:0000256" key="6">
    <source>
        <dbReference type="SAM" id="Phobius"/>
    </source>
</evidence>
<organism evidence="7 8">
    <name type="scientific">Halovenus carboxidivorans</name>
    <dbReference type="NCBI Taxonomy" id="2692199"/>
    <lineage>
        <taxon>Archaea</taxon>
        <taxon>Methanobacteriati</taxon>
        <taxon>Methanobacteriota</taxon>
        <taxon>Stenosarchaea group</taxon>
        <taxon>Halobacteria</taxon>
        <taxon>Halobacteriales</taxon>
        <taxon>Haloarculaceae</taxon>
        <taxon>Halovenus</taxon>
    </lineage>
</organism>
<evidence type="ECO:0000256" key="2">
    <source>
        <dbReference type="ARBA" id="ARBA00022475"/>
    </source>
</evidence>
<feature type="transmembrane region" description="Helical" evidence="6">
    <location>
        <begin position="7"/>
        <end position="31"/>
    </location>
</feature>
<keyword evidence="8" id="KW-1185">Reference proteome</keyword>
<evidence type="ECO:0000313" key="7">
    <source>
        <dbReference type="EMBL" id="MXR51175.1"/>
    </source>
</evidence>
<feature type="transmembrane region" description="Helical" evidence="6">
    <location>
        <begin position="316"/>
        <end position="334"/>
    </location>
</feature>
<keyword evidence="3 6" id="KW-0812">Transmembrane</keyword>
<reference evidence="7 8" key="1">
    <citation type="submission" date="2019-12" db="EMBL/GenBank/DDBJ databases">
        <title>Isolation and characterization of three novel carbon monoxide-oxidizing members of Halobacteria from salione crusts and soils.</title>
        <authorList>
            <person name="Myers M.R."/>
            <person name="King G.M."/>
        </authorList>
    </citation>
    <scope>NUCLEOTIDE SEQUENCE [LARGE SCALE GENOMIC DNA]</scope>
    <source>
        <strain evidence="7 8">WSH3</strain>
    </source>
</reference>
<feature type="transmembrane region" description="Helical" evidence="6">
    <location>
        <begin position="223"/>
        <end position="250"/>
    </location>
</feature>
<comment type="caution">
    <text evidence="7">The sequence shown here is derived from an EMBL/GenBank/DDBJ whole genome shotgun (WGS) entry which is preliminary data.</text>
</comment>
<dbReference type="InterPro" id="IPR050833">
    <property type="entry name" value="Poly_Biosynth_Transport"/>
</dbReference>
<dbReference type="AlphaFoldDB" id="A0A6B0T042"/>
<protein>
    <submittedName>
        <fullName evidence="7">Oligosaccharide flippase family protein</fullName>
    </submittedName>
</protein>
<evidence type="ECO:0000256" key="4">
    <source>
        <dbReference type="ARBA" id="ARBA00022989"/>
    </source>
</evidence>
<dbReference type="PANTHER" id="PTHR30250">
    <property type="entry name" value="PST FAMILY PREDICTED COLANIC ACID TRANSPORTER"/>
    <property type="match status" value="1"/>
</dbReference>
<dbReference type="GO" id="GO:0005886">
    <property type="term" value="C:plasma membrane"/>
    <property type="evidence" value="ECO:0007669"/>
    <property type="project" value="UniProtKB-SubCell"/>
</dbReference>
<dbReference type="Proteomes" id="UP000466535">
    <property type="component" value="Unassembled WGS sequence"/>
</dbReference>
<feature type="transmembrane region" description="Helical" evidence="6">
    <location>
        <begin position="152"/>
        <end position="185"/>
    </location>
</feature>
<dbReference type="InterPro" id="IPR002797">
    <property type="entry name" value="Polysacc_synth"/>
</dbReference>
<gene>
    <name evidence="7" type="ORF">GRX03_06090</name>
</gene>
<name>A0A6B0T042_9EURY</name>
<proteinExistence type="predicted"/>
<evidence type="ECO:0000313" key="8">
    <source>
        <dbReference type="Proteomes" id="UP000466535"/>
    </source>
</evidence>
<feature type="transmembrane region" description="Helical" evidence="6">
    <location>
        <begin position="37"/>
        <end position="53"/>
    </location>
</feature>